<name>A0ABS3BF26_9GAMM</name>
<sequence>MDDIKQDDQNQRHAIEHGDPALSLKEVSVSFKGQRAPALKAVNLEVGRGDFVAVIGPSGAGKSSLLRVICGFLQPSFGKVLLGDCRQVSGRKDHARAVSMVFQNFNLIGSMDVLSNVLVGRLAHKKGLVRLFARFNHHDREVALCALAKVQMLDFVYRKVDLLSGGQKQRVAIARCLTQEAHVLLADEPVASLDPMNSAKVIELLKSLNRDYGITVIANMHQLELVEQHFHRVIGFRDGQLIFNLPLDSKVSTADLQRIYR</sequence>
<evidence type="ECO:0000256" key="6">
    <source>
        <dbReference type="ARBA" id="ARBA00022840"/>
    </source>
</evidence>
<evidence type="ECO:0000256" key="7">
    <source>
        <dbReference type="ARBA" id="ARBA00022967"/>
    </source>
</evidence>
<protein>
    <submittedName>
        <fullName evidence="10">ATP-binding cassette domain-containing protein</fullName>
    </submittedName>
</protein>
<proteinExistence type="predicted"/>
<keyword evidence="11" id="KW-1185">Reference proteome</keyword>
<evidence type="ECO:0000256" key="8">
    <source>
        <dbReference type="ARBA" id="ARBA00023136"/>
    </source>
</evidence>
<keyword evidence="2" id="KW-0813">Transport</keyword>
<keyword evidence="5" id="KW-0547">Nucleotide-binding</keyword>
<dbReference type="PROSITE" id="PS00211">
    <property type="entry name" value="ABC_TRANSPORTER_1"/>
    <property type="match status" value="1"/>
</dbReference>
<dbReference type="InterPro" id="IPR050086">
    <property type="entry name" value="MetN_ABC_transporter-like"/>
</dbReference>
<feature type="domain" description="ABC transporter" evidence="9">
    <location>
        <begin position="24"/>
        <end position="259"/>
    </location>
</feature>
<evidence type="ECO:0000256" key="1">
    <source>
        <dbReference type="ARBA" id="ARBA00004417"/>
    </source>
</evidence>
<dbReference type="EMBL" id="JAFKDB010000015">
    <property type="protein sequence ID" value="MBN7770128.1"/>
    <property type="molecule type" value="Genomic_DNA"/>
</dbReference>
<comment type="caution">
    <text evidence="10">The sequence shown here is derived from an EMBL/GenBank/DDBJ whole genome shotgun (WGS) entry which is preliminary data.</text>
</comment>
<dbReference type="SUPFAM" id="SSF52540">
    <property type="entry name" value="P-loop containing nucleoside triphosphate hydrolases"/>
    <property type="match status" value="1"/>
</dbReference>
<keyword evidence="8" id="KW-0472">Membrane</keyword>
<evidence type="ECO:0000256" key="3">
    <source>
        <dbReference type="ARBA" id="ARBA00022475"/>
    </source>
</evidence>
<keyword evidence="7" id="KW-1278">Translocase</keyword>
<dbReference type="SMART" id="SM00382">
    <property type="entry name" value="AAA"/>
    <property type="match status" value="1"/>
</dbReference>
<dbReference type="Gene3D" id="3.40.50.300">
    <property type="entry name" value="P-loop containing nucleotide triphosphate hydrolases"/>
    <property type="match status" value="1"/>
</dbReference>
<dbReference type="Proteomes" id="UP000664344">
    <property type="component" value="Unassembled WGS sequence"/>
</dbReference>
<keyword evidence="4" id="KW-0997">Cell inner membrane</keyword>
<dbReference type="Pfam" id="PF00005">
    <property type="entry name" value="ABC_tran"/>
    <property type="match status" value="1"/>
</dbReference>
<evidence type="ECO:0000313" key="10">
    <source>
        <dbReference type="EMBL" id="MBN7770128.1"/>
    </source>
</evidence>
<dbReference type="GO" id="GO:0005524">
    <property type="term" value="F:ATP binding"/>
    <property type="evidence" value="ECO:0007669"/>
    <property type="project" value="UniProtKB-KW"/>
</dbReference>
<evidence type="ECO:0000313" key="11">
    <source>
        <dbReference type="Proteomes" id="UP000664344"/>
    </source>
</evidence>
<dbReference type="InterPro" id="IPR027417">
    <property type="entry name" value="P-loop_NTPase"/>
</dbReference>
<keyword evidence="3" id="KW-1003">Cell membrane</keyword>
<accession>A0ABS3BF26</accession>
<dbReference type="PROSITE" id="PS50893">
    <property type="entry name" value="ABC_TRANSPORTER_2"/>
    <property type="match status" value="1"/>
</dbReference>
<dbReference type="InterPro" id="IPR003439">
    <property type="entry name" value="ABC_transporter-like_ATP-bd"/>
</dbReference>
<dbReference type="PANTHER" id="PTHR43166:SF6">
    <property type="entry name" value="PHOSPHONATES IMPORT ATP-BINDING PROTEIN PHNC"/>
    <property type="match status" value="1"/>
</dbReference>
<comment type="subcellular location">
    <subcellularLocation>
        <location evidence="1">Cell inner membrane</location>
        <topology evidence="1">Peripheral membrane protein</topology>
    </subcellularLocation>
</comment>
<organism evidence="10 11">
    <name type="scientific">Marinobacter daepoensis</name>
    <dbReference type="NCBI Taxonomy" id="262077"/>
    <lineage>
        <taxon>Bacteria</taxon>
        <taxon>Pseudomonadati</taxon>
        <taxon>Pseudomonadota</taxon>
        <taxon>Gammaproteobacteria</taxon>
        <taxon>Pseudomonadales</taxon>
        <taxon>Marinobacteraceae</taxon>
        <taxon>Marinobacter</taxon>
    </lineage>
</organism>
<evidence type="ECO:0000256" key="2">
    <source>
        <dbReference type="ARBA" id="ARBA00022448"/>
    </source>
</evidence>
<dbReference type="PANTHER" id="PTHR43166">
    <property type="entry name" value="AMINO ACID IMPORT ATP-BINDING PROTEIN"/>
    <property type="match status" value="1"/>
</dbReference>
<dbReference type="RefSeq" id="WP_206557436.1">
    <property type="nucleotide sequence ID" value="NZ_JAFKDB010000015.1"/>
</dbReference>
<dbReference type="InterPro" id="IPR017871">
    <property type="entry name" value="ABC_transporter-like_CS"/>
</dbReference>
<evidence type="ECO:0000259" key="9">
    <source>
        <dbReference type="PROSITE" id="PS50893"/>
    </source>
</evidence>
<dbReference type="InterPro" id="IPR003593">
    <property type="entry name" value="AAA+_ATPase"/>
</dbReference>
<gene>
    <name evidence="10" type="ORF">JYP53_09490</name>
</gene>
<evidence type="ECO:0000256" key="5">
    <source>
        <dbReference type="ARBA" id="ARBA00022741"/>
    </source>
</evidence>
<evidence type="ECO:0000256" key="4">
    <source>
        <dbReference type="ARBA" id="ARBA00022519"/>
    </source>
</evidence>
<reference evidence="10 11" key="1">
    <citation type="submission" date="2021-02" db="EMBL/GenBank/DDBJ databases">
        <title>PHA producing bacteria isolated from coastal sediment in Guangdong, Shenzhen.</title>
        <authorList>
            <person name="Zheng W."/>
            <person name="Yu S."/>
            <person name="Huang Y."/>
        </authorList>
    </citation>
    <scope>NUCLEOTIDE SEQUENCE [LARGE SCALE GENOMIC DNA]</scope>
    <source>
        <strain evidence="10 11">TN21-5</strain>
    </source>
</reference>
<keyword evidence="6 10" id="KW-0067">ATP-binding</keyword>